<evidence type="ECO:0000313" key="4">
    <source>
        <dbReference type="Proteomes" id="UP000306740"/>
    </source>
</evidence>
<keyword evidence="1 3" id="KW-0378">Hydrolase</keyword>
<dbReference type="InterPro" id="IPR000639">
    <property type="entry name" value="Epox_hydrolase-like"/>
</dbReference>
<feature type="domain" description="AB hydrolase-1" evidence="2">
    <location>
        <begin position="28"/>
        <end position="279"/>
    </location>
</feature>
<organism evidence="3 4">
    <name type="scientific">Mumia zhuanghuii</name>
    <dbReference type="NCBI Taxonomy" id="2585211"/>
    <lineage>
        <taxon>Bacteria</taxon>
        <taxon>Bacillati</taxon>
        <taxon>Actinomycetota</taxon>
        <taxon>Actinomycetes</taxon>
        <taxon>Propionibacteriales</taxon>
        <taxon>Nocardioidaceae</taxon>
        <taxon>Mumia</taxon>
    </lineage>
</organism>
<dbReference type="Proteomes" id="UP000306740">
    <property type="component" value="Unassembled WGS sequence"/>
</dbReference>
<dbReference type="EMBL" id="VDFR01000142">
    <property type="protein sequence ID" value="TNC35960.1"/>
    <property type="molecule type" value="Genomic_DNA"/>
</dbReference>
<name>A0A5C4MDE1_9ACTN</name>
<dbReference type="OrthoDB" id="2987348at2"/>
<evidence type="ECO:0000313" key="3">
    <source>
        <dbReference type="EMBL" id="TNC35960.1"/>
    </source>
</evidence>
<dbReference type="GO" id="GO:0016787">
    <property type="term" value="F:hydrolase activity"/>
    <property type="evidence" value="ECO:0007669"/>
    <property type="project" value="UniProtKB-KW"/>
</dbReference>
<gene>
    <name evidence="3" type="ORF">FHE65_26565</name>
</gene>
<dbReference type="SUPFAM" id="SSF53474">
    <property type="entry name" value="alpha/beta-Hydrolases"/>
    <property type="match status" value="1"/>
</dbReference>
<dbReference type="InterPro" id="IPR000073">
    <property type="entry name" value="AB_hydrolase_1"/>
</dbReference>
<dbReference type="RefSeq" id="WP_139106915.1">
    <property type="nucleotide sequence ID" value="NZ_VDFR01000142.1"/>
</dbReference>
<dbReference type="Gene3D" id="3.40.50.1820">
    <property type="entry name" value="alpha/beta hydrolase"/>
    <property type="match status" value="1"/>
</dbReference>
<reference evidence="3 4" key="1">
    <citation type="submission" date="2019-05" db="EMBL/GenBank/DDBJ databases">
        <title>Mumia sp. nov., isolated from the intestinal contents of plateau pika (Ochotona curzoniae) in the Qinghai-Tibet plateau of China.</title>
        <authorList>
            <person name="Tian Z."/>
        </authorList>
    </citation>
    <scope>NUCLEOTIDE SEQUENCE [LARGE SCALE GENOMIC DNA]</scope>
    <source>
        <strain evidence="4">527</strain>
    </source>
</reference>
<dbReference type="Pfam" id="PF00561">
    <property type="entry name" value="Abhydrolase_1"/>
    <property type="match status" value="1"/>
</dbReference>
<accession>A0A5C4MDE1</accession>
<evidence type="ECO:0000259" key="2">
    <source>
        <dbReference type="Pfam" id="PF00561"/>
    </source>
</evidence>
<sequence length="310" mass="33637">MAGDSAPLSVPSAGVTLAVRRSGTPTGPTIVLLHGFPDNHHVWDKVVPLLDDFDVVAYDVRGAGGSTAPAGRDGYRIERLVDDLVAVLDAVRPDGGAVHLVGHDWGSVQLWAAVFAAGSDPRMRGRIASFVSISGPDLRLYGAFLRETFADRRFGVLLGQLARSWYIAAFQVPAVPELVIRRATGRVRRLLARSQHLEDAPWSGSLARDGANGVDLYRANAFRAVRTPAPPPTDVPVLLVVPLRDRFLSPALYDNLPRSVRDLQRREVDAGHWMPWSEPELLAALVREHVGARQTPERLTPPADAGGSDR</sequence>
<comment type="caution">
    <text evidence="3">The sequence shown here is derived from an EMBL/GenBank/DDBJ whole genome shotgun (WGS) entry which is preliminary data.</text>
</comment>
<protein>
    <submittedName>
        <fullName evidence="3">Alpha/beta fold hydrolase</fullName>
    </submittedName>
</protein>
<proteinExistence type="predicted"/>
<dbReference type="PANTHER" id="PTHR43329">
    <property type="entry name" value="EPOXIDE HYDROLASE"/>
    <property type="match status" value="1"/>
</dbReference>
<dbReference type="PRINTS" id="PR00412">
    <property type="entry name" value="EPOXHYDRLASE"/>
</dbReference>
<dbReference type="InterPro" id="IPR029058">
    <property type="entry name" value="AB_hydrolase_fold"/>
</dbReference>
<dbReference type="AlphaFoldDB" id="A0A5C4MDE1"/>
<evidence type="ECO:0000256" key="1">
    <source>
        <dbReference type="ARBA" id="ARBA00022801"/>
    </source>
</evidence>